<organism evidence="1 2">
    <name type="scientific">Sphingobium jiangsuense</name>
    <dbReference type="NCBI Taxonomy" id="870476"/>
    <lineage>
        <taxon>Bacteria</taxon>
        <taxon>Pseudomonadati</taxon>
        <taxon>Pseudomonadota</taxon>
        <taxon>Alphaproteobacteria</taxon>
        <taxon>Sphingomonadales</taxon>
        <taxon>Sphingomonadaceae</taxon>
        <taxon>Sphingobium</taxon>
    </lineage>
</organism>
<dbReference type="Proteomes" id="UP000571950">
    <property type="component" value="Unassembled WGS sequence"/>
</dbReference>
<gene>
    <name evidence="1" type="ORF">GGR43_003583</name>
</gene>
<evidence type="ECO:0000313" key="1">
    <source>
        <dbReference type="EMBL" id="MBB3927846.1"/>
    </source>
</evidence>
<dbReference type="GO" id="GO:0006310">
    <property type="term" value="P:DNA recombination"/>
    <property type="evidence" value="ECO:0007669"/>
    <property type="project" value="InterPro"/>
</dbReference>
<dbReference type="SUPFAM" id="SSF103084">
    <property type="entry name" value="Holliday junction resolvase RusA"/>
    <property type="match status" value="1"/>
</dbReference>
<accession>A0A7W6BMX1</accession>
<name>A0A7W6BMX1_9SPHN</name>
<comment type="caution">
    <text evidence="1">The sequence shown here is derived from an EMBL/GenBank/DDBJ whole genome shotgun (WGS) entry which is preliminary data.</text>
</comment>
<dbReference type="GO" id="GO:0000287">
    <property type="term" value="F:magnesium ion binding"/>
    <property type="evidence" value="ECO:0007669"/>
    <property type="project" value="InterPro"/>
</dbReference>
<protein>
    <submittedName>
        <fullName evidence="1">Uncharacterized protein</fullName>
    </submittedName>
</protein>
<reference evidence="1 2" key="1">
    <citation type="submission" date="2020-08" db="EMBL/GenBank/DDBJ databases">
        <title>Genomic Encyclopedia of Type Strains, Phase IV (KMG-IV): sequencing the most valuable type-strain genomes for metagenomic binning, comparative biology and taxonomic classification.</title>
        <authorList>
            <person name="Goeker M."/>
        </authorList>
    </citation>
    <scope>NUCLEOTIDE SEQUENCE [LARGE SCALE GENOMIC DNA]</scope>
    <source>
        <strain evidence="1 2">DSM 26189</strain>
    </source>
</reference>
<dbReference type="GO" id="GO:0006281">
    <property type="term" value="P:DNA repair"/>
    <property type="evidence" value="ECO:0007669"/>
    <property type="project" value="InterPro"/>
</dbReference>
<keyword evidence="2" id="KW-1185">Reference proteome</keyword>
<evidence type="ECO:0000313" key="2">
    <source>
        <dbReference type="Proteomes" id="UP000571950"/>
    </source>
</evidence>
<dbReference type="EMBL" id="JACIDT010000015">
    <property type="protein sequence ID" value="MBB3927846.1"/>
    <property type="molecule type" value="Genomic_DNA"/>
</dbReference>
<dbReference type="AlphaFoldDB" id="A0A7W6BMX1"/>
<dbReference type="Gene3D" id="3.30.1330.70">
    <property type="entry name" value="Holliday junction resolvase RusA"/>
    <property type="match status" value="1"/>
</dbReference>
<proteinExistence type="predicted"/>
<sequence length="84" mass="9032">MRQDAAWAAKSSGLTAPDGPLHVALTFYPPDKRRRDLDGCISACKAYLDGLADALGVDDSRFTLSARIAPFCAHQGEVKIEVRG</sequence>
<dbReference type="InterPro" id="IPR036614">
    <property type="entry name" value="RusA-like_sf"/>
</dbReference>